<dbReference type="PROSITE" id="PS51186">
    <property type="entry name" value="GNAT"/>
    <property type="match status" value="1"/>
</dbReference>
<organism evidence="4 5">
    <name type="scientific">Rhodopirellula baltica (strain DSM 10527 / NCIMB 13988 / SH1)</name>
    <dbReference type="NCBI Taxonomy" id="243090"/>
    <lineage>
        <taxon>Bacteria</taxon>
        <taxon>Pseudomonadati</taxon>
        <taxon>Planctomycetota</taxon>
        <taxon>Planctomycetia</taxon>
        <taxon>Pirellulales</taxon>
        <taxon>Pirellulaceae</taxon>
        <taxon>Rhodopirellula</taxon>
    </lineage>
</organism>
<evidence type="ECO:0000313" key="4">
    <source>
        <dbReference type="EMBL" id="CAD76296.1"/>
    </source>
</evidence>
<sequence>MPATIHGMNPVIRSYESTDLDALLDVWMSASRLAHPFLSPEFLAQERENIPAIYLPNAETWVYELDHTVVGFIALLGNEVGAIFVNPTHQKRGIGRQLMDHAVSVRGDLELEVFVDNPTGRGFYQHYGFVSLEQKLHEPSGHPVLRLRFDTASTV</sequence>
<dbReference type="SUPFAM" id="SSF55729">
    <property type="entry name" value="Acyl-CoA N-acyltransferases (Nat)"/>
    <property type="match status" value="1"/>
</dbReference>
<accession>Q7ULI1</accession>
<dbReference type="AlphaFoldDB" id="Q7ULI1"/>
<evidence type="ECO:0000256" key="1">
    <source>
        <dbReference type="ARBA" id="ARBA00022679"/>
    </source>
</evidence>
<evidence type="ECO:0000259" key="3">
    <source>
        <dbReference type="PROSITE" id="PS51186"/>
    </source>
</evidence>
<keyword evidence="1" id="KW-0808">Transferase</keyword>
<dbReference type="CDD" id="cd04301">
    <property type="entry name" value="NAT_SF"/>
    <property type="match status" value="1"/>
</dbReference>
<dbReference type="eggNOG" id="COG0456">
    <property type="taxonomic scope" value="Bacteria"/>
</dbReference>
<feature type="domain" description="N-acetyltransferase" evidence="3">
    <location>
        <begin position="10"/>
        <end position="150"/>
    </location>
</feature>
<dbReference type="InterPro" id="IPR000182">
    <property type="entry name" value="GNAT_dom"/>
</dbReference>
<dbReference type="GO" id="GO:0016746">
    <property type="term" value="F:acyltransferase activity"/>
    <property type="evidence" value="ECO:0000318"/>
    <property type="project" value="GO_Central"/>
</dbReference>
<proteinExistence type="predicted"/>
<dbReference type="EnsemblBacteria" id="CAD76296">
    <property type="protein sequence ID" value="CAD76296"/>
    <property type="gene ID" value="RB9493"/>
</dbReference>
<dbReference type="Gene3D" id="3.40.630.30">
    <property type="match status" value="1"/>
</dbReference>
<dbReference type="HOGENOM" id="CLU_013985_21_2_0"/>
<dbReference type="Pfam" id="PF13508">
    <property type="entry name" value="Acetyltransf_7"/>
    <property type="match status" value="1"/>
</dbReference>
<dbReference type="PANTHER" id="PTHR43800">
    <property type="entry name" value="PEPTIDYL-LYSINE N-ACETYLTRANSFERASE YJAB"/>
    <property type="match status" value="1"/>
</dbReference>
<dbReference type="EMBL" id="BX294149">
    <property type="protein sequence ID" value="CAD76296.1"/>
    <property type="molecule type" value="Genomic_DNA"/>
</dbReference>
<name>Q7ULI1_RHOBA</name>
<dbReference type="InterPro" id="IPR016181">
    <property type="entry name" value="Acyl_CoA_acyltransferase"/>
</dbReference>
<dbReference type="GO" id="GO:0016747">
    <property type="term" value="F:acyltransferase activity, transferring groups other than amino-acyl groups"/>
    <property type="evidence" value="ECO:0007669"/>
    <property type="project" value="InterPro"/>
</dbReference>
<dbReference type="PANTHER" id="PTHR43800:SF1">
    <property type="entry name" value="PEPTIDYL-LYSINE N-ACETYLTRANSFERASE YJAB"/>
    <property type="match status" value="1"/>
</dbReference>
<dbReference type="STRING" id="243090.RB9493"/>
<evidence type="ECO:0000256" key="2">
    <source>
        <dbReference type="ARBA" id="ARBA00023315"/>
    </source>
</evidence>
<keyword evidence="2" id="KW-0012">Acyltransferase</keyword>
<gene>
    <name evidence="4" type="ordered locus">RB9493</name>
</gene>
<reference evidence="4 5" key="1">
    <citation type="journal article" date="2003" name="Proc. Natl. Acad. Sci. U.S.A.">
        <title>Complete genome sequence of the marine planctomycete Pirellula sp. strain 1.</title>
        <authorList>
            <person name="Gloeckner F.O."/>
            <person name="Kube M."/>
            <person name="Bauer M."/>
            <person name="Teeling H."/>
            <person name="Lombardot T."/>
            <person name="Ludwig W."/>
            <person name="Gade D."/>
            <person name="Beck A."/>
            <person name="Borzym K."/>
            <person name="Heitmann K."/>
            <person name="Rabus R."/>
            <person name="Schlesner H."/>
            <person name="Amann R."/>
            <person name="Reinhardt R."/>
        </authorList>
    </citation>
    <scope>NUCLEOTIDE SEQUENCE [LARGE SCALE GENOMIC DNA]</scope>
    <source>
        <strain evidence="5">DSM 10527 / NCIMB 13988 / SH1</strain>
    </source>
</reference>
<dbReference type="Proteomes" id="UP000001025">
    <property type="component" value="Chromosome"/>
</dbReference>
<dbReference type="PATRIC" id="fig|243090.15.peg.4549"/>
<protein>
    <submittedName>
        <fullName evidence="4">Probable acetyltransferase</fullName>
    </submittedName>
</protein>
<dbReference type="InParanoid" id="Q7ULI1"/>
<dbReference type="OrthoDB" id="9789605at2"/>
<dbReference type="FunCoup" id="Q7ULI1">
    <property type="interactions" value="50"/>
</dbReference>
<keyword evidence="5" id="KW-1185">Reference proteome</keyword>
<dbReference type="KEGG" id="rba:RB9493"/>
<evidence type="ECO:0000313" key="5">
    <source>
        <dbReference type="Proteomes" id="UP000001025"/>
    </source>
</evidence>